<organism evidence="1">
    <name type="scientific">Strongyloides stercoralis</name>
    <name type="common">Threadworm</name>
    <dbReference type="NCBI Taxonomy" id="6248"/>
    <lineage>
        <taxon>Eukaryota</taxon>
        <taxon>Metazoa</taxon>
        <taxon>Ecdysozoa</taxon>
        <taxon>Nematoda</taxon>
        <taxon>Chromadorea</taxon>
        <taxon>Rhabditida</taxon>
        <taxon>Tylenchina</taxon>
        <taxon>Panagrolaimomorpha</taxon>
        <taxon>Strongyloidoidea</taxon>
        <taxon>Strongyloididae</taxon>
        <taxon>Strongyloides</taxon>
    </lineage>
</organism>
<name>A0A0K0ERQ8_STRER</name>
<evidence type="ECO:0000313" key="1">
    <source>
        <dbReference type="WBParaSite" id="SSTP_0001213800.1"/>
    </source>
</evidence>
<protein>
    <submittedName>
        <fullName evidence="1">Fibrinogen C-terminal domain-containing protein</fullName>
    </submittedName>
</protein>
<reference evidence="1" key="1">
    <citation type="submission" date="2015-08" db="UniProtKB">
        <authorList>
            <consortium name="WormBaseParasite"/>
        </authorList>
    </citation>
    <scope>IDENTIFICATION</scope>
</reference>
<sequence>MEAVVEKIGGCFSTRAEYKTCKLFSFGWNFFRINASYDNESSHYYRCFGSCCSTETDSGEWKLFWKKLEDVPILQLSLKHRSFFRRG</sequence>
<accession>A0A0K0ERQ8</accession>
<dbReference type="WBParaSite" id="SSTP_0001213800.1">
    <property type="protein sequence ID" value="SSTP_0001213800.1"/>
    <property type="gene ID" value="SSTP_0001213800"/>
</dbReference>
<proteinExistence type="predicted"/>
<dbReference type="AlphaFoldDB" id="A0A0K0ERQ8"/>